<dbReference type="Pfam" id="PF13240">
    <property type="entry name" value="Zn_Ribbon_1"/>
    <property type="match status" value="1"/>
</dbReference>
<gene>
    <name evidence="2" type="ORF">J3D65DRAFT_166400</name>
</gene>
<dbReference type="InterPro" id="IPR026870">
    <property type="entry name" value="Zinc_ribbon_dom"/>
</dbReference>
<evidence type="ECO:0000313" key="3">
    <source>
        <dbReference type="Proteomes" id="UP001360953"/>
    </source>
</evidence>
<organism evidence="2 3">
    <name type="scientific">Phyllosticta citribraziliensis</name>
    <dbReference type="NCBI Taxonomy" id="989973"/>
    <lineage>
        <taxon>Eukaryota</taxon>
        <taxon>Fungi</taxon>
        <taxon>Dikarya</taxon>
        <taxon>Ascomycota</taxon>
        <taxon>Pezizomycotina</taxon>
        <taxon>Dothideomycetes</taxon>
        <taxon>Dothideomycetes incertae sedis</taxon>
        <taxon>Botryosphaeriales</taxon>
        <taxon>Phyllostictaceae</taxon>
        <taxon>Phyllosticta</taxon>
    </lineage>
</organism>
<sequence>MQTTIHLVNSHDSACPKCGASISGGAKTCGSCGAVRAKDFLDLTFAHTNLDLPCLKDKITRTSDTRGLRLNDKGLLRRNFCLGEWSTYTLSKLKCCGLEAADGMVVIIQEVSKQRGNRREK</sequence>
<dbReference type="RefSeq" id="XP_066649903.1">
    <property type="nucleotide sequence ID" value="XM_066794211.1"/>
</dbReference>
<dbReference type="EMBL" id="JBBPEH010000016">
    <property type="protein sequence ID" value="KAK7529453.1"/>
    <property type="molecule type" value="Genomic_DNA"/>
</dbReference>
<reference evidence="2 3" key="1">
    <citation type="submission" date="2024-04" db="EMBL/GenBank/DDBJ databases">
        <title>Phyllosticta paracitricarpa is synonymous to the EU quarantine fungus P. citricarpa based on phylogenomic analyses.</title>
        <authorList>
            <consortium name="Lawrence Berkeley National Laboratory"/>
            <person name="Van ingen-buijs V.A."/>
            <person name="Van westerhoven A.C."/>
            <person name="Haridas S."/>
            <person name="Skiadas P."/>
            <person name="Martin F."/>
            <person name="Groenewald J.Z."/>
            <person name="Crous P.W."/>
            <person name="Seidl M.F."/>
        </authorList>
    </citation>
    <scope>NUCLEOTIDE SEQUENCE [LARGE SCALE GENOMIC DNA]</scope>
    <source>
        <strain evidence="2 3">CPC 17464</strain>
    </source>
</reference>
<evidence type="ECO:0000313" key="2">
    <source>
        <dbReference type="EMBL" id="KAK7529453.1"/>
    </source>
</evidence>
<protein>
    <recommendedName>
        <fullName evidence="1">Zinc-ribbon domain-containing protein</fullName>
    </recommendedName>
</protein>
<proteinExistence type="predicted"/>
<dbReference type="Proteomes" id="UP001360953">
    <property type="component" value="Unassembled WGS sequence"/>
</dbReference>
<keyword evidence="3" id="KW-1185">Reference proteome</keyword>
<dbReference type="GeneID" id="92027117"/>
<comment type="caution">
    <text evidence="2">The sequence shown here is derived from an EMBL/GenBank/DDBJ whole genome shotgun (WGS) entry which is preliminary data.</text>
</comment>
<evidence type="ECO:0000259" key="1">
    <source>
        <dbReference type="Pfam" id="PF13240"/>
    </source>
</evidence>
<name>A0ABR1L2I2_9PEZI</name>
<accession>A0ABR1L2I2</accession>
<feature type="domain" description="Zinc-ribbon" evidence="1">
    <location>
        <begin position="15"/>
        <end position="34"/>
    </location>
</feature>